<dbReference type="AlphaFoldDB" id="A0A3R8Q377"/>
<dbReference type="PANTHER" id="PTHR36932:SF1">
    <property type="entry name" value="CAPSULAR POLYSACCHARIDE BIOSYNTHESIS PROTEIN"/>
    <property type="match status" value="1"/>
</dbReference>
<proteinExistence type="predicted"/>
<protein>
    <submittedName>
        <fullName evidence="1">Phenylacetate--CoA ligase family protein</fullName>
    </submittedName>
</protein>
<reference evidence="2" key="1">
    <citation type="submission" date="2018-08" db="EMBL/GenBank/DDBJ databases">
        <authorList>
            <person name="Khan S.A."/>
            <person name="J S.E."/>
        </authorList>
    </citation>
    <scope>NUCLEOTIDE SEQUENCE [LARGE SCALE GENOMIC DNA]</scope>
    <source>
        <strain evidence="2">PoM-212</strain>
    </source>
</reference>
<dbReference type="InterPro" id="IPR053158">
    <property type="entry name" value="CapK_Type1_Caps_Biosynth"/>
</dbReference>
<dbReference type="Gene3D" id="3.40.50.12780">
    <property type="entry name" value="N-terminal domain of ligase-like"/>
    <property type="match status" value="1"/>
</dbReference>
<dbReference type="PANTHER" id="PTHR36932">
    <property type="entry name" value="CAPSULAR POLYSACCHARIDE BIOSYNTHESIS PROTEIN"/>
    <property type="match status" value="1"/>
</dbReference>
<dbReference type="EMBL" id="QUSX01000002">
    <property type="protein sequence ID" value="RRQ48840.1"/>
    <property type="molecule type" value="Genomic_DNA"/>
</dbReference>
<keyword evidence="1" id="KW-0436">Ligase</keyword>
<dbReference type="RefSeq" id="WP_125223562.1">
    <property type="nucleotide sequence ID" value="NZ_QUSX01000002.1"/>
</dbReference>
<dbReference type="OrthoDB" id="580775at2"/>
<gene>
    <name evidence="1" type="ORF">DZC72_14330</name>
</gene>
<reference evidence="2" key="2">
    <citation type="submission" date="2018-12" db="EMBL/GenBank/DDBJ databases">
        <title>Maribacter lutimaris sp. nov., isolated from marine sediment.</title>
        <authorList>
            <person name="Kim K.K."/>
        </authorList>
    </citation>
    <scope>NUCLEOTIDE SEQUENCE [LARGE SCALE GENOMIC DNA]</scope>
    <source>
        <strain evidence="2">PoM-212</strain>
    </source>
</reference>
<evidence type="ECO:0000313" key="2">
    <source>
        <dbReference type="Proteomes" id="UP000286990"/>
    </source>
</evidence>
<organism evidence="1 2">
    <name type="scientific">Maribacter algicola</name>
    <dbReference type="NCBI Taxonomy" id="2498892"/>
    <lineage>
        <taxon>Bacteria</taxon>
        <taxon>Pseudomonadati</taxon>
        <taxon>Bacteroidota</taxon>
        <taxon>Flavobacteriia</taxon>
        <taxon>Flavobacteriales</taxon>
        <taxon>Flavobacteriaceae</taxon>
        <taxon>Maribacter</taxon>
    </lineage>
</organism>
<keyword evidence="2" id="KW-1185">Reference proteome</keyword>
<dbReference type="InterPro" id="IPR042099">
    <property type="entry name" value="ANL_N_sf"/>
</dbReference>
<dbReference type="SUPFAM" id="SSF56801">
    <property type="entry name" value="Acetyl-CoA synthetase-like"/>
    <property type="match status" value="1"/>
</dbReference>
<name>A0A3R8Q377_9FLAO</name>
<sequence>MKKVFYSLKVFLRKPKILNKLYSFLHKLRSNRIHENILKELFELEKSTEEEISINQSRKLQKTLRYAFENTIYYKEVFINHRVIDGKIFDLKKIPILTKDIIRKNQLQLISKEFHIDYLSKKNTGGSTGEPLVFYTDSKSGLVDNAHHYYLYTLMGYTPNDTIVSCGGFEIDKKTREKNIYWVHNSKDNVFGSLRFSVLYLNDDNISYYVMKILEIKPSILRGYPSFYYTISKFILKNNISIDFQVKGINLTSEMCSPDQREIIERAFSTKVFFEYGHTEVCLFCYTNGHDYTYHSSPIYGYLEVINEDGSDTEIGQVGKIIATSLINHGMPFVRYDTGDLGEVAYRKGGYLKFSRIYGRSQDYIITKDNQKVFLTALIFGQHFQAFARIEKWQIIQNSKGEINFLIIPTNSYDKKDELEIEQKIKNVVEIDIAFDYVDTIPLTSMGKHLFLKQNLKV</sequence>
<dbReference type="GO" id="GO:0016874">
    <property type="term" value="F:ligase activity"/>
    <property type="evidence" value="ECO:0007669"/>
    <property type="project" value="UniProtKB-KW"/>
</dbReference>
<comment type="caution">
    <text evidence="1">The sequence shown here is derived from an EMBL/GenBank/DDBJ whole genome shotgun (WGS) entry which is preliminary data.</text>
</comment>
<evidence type="ECO:0000313" key="1">
    <source>
        <dbReference type="EMBL" id="RRQ48840.1"/>
    </source>
</evidence>
<dbReference type="Proteomes" id="UP000286990">
    <property type="component" value="Unassembled WGS sequence"/>
</dbReference>
<accession>A0A3R8Q377</accession>